<dbReference type="Proteomes" id="UP001432027">
    <property type="component" value="Unassembled WGS sequence"/>
</dbReference>
<reference evidence="4" key="1">
    <citation type="submission" date="2023-10" db="EMBL/GenBank/DDBJ databases">
        <title>Genome assembly of Pristionchus species.</title>
        <authorList>
            <person name="Yoshida K."/>
            <person name="Sommer R.J."/>
        </authorList>
    </citation>
    <scope>NUCLEOTIDE SEQUENCE</scope>
    <source>
        <strain evidence="4">RS0144</strain>
    </source>
</reference>
<keyword evidence="2" id="KW-0472">Membrane</keyword>
<comment type="similarity">
    <text evidence="1">Belongs to the type-B carboxylesterase/lipase family.</text>
</comment>
<dbReference type="AlphaFoldDB" id="A0AAV5UCL6"/>
<dbReference type="EMBL" id="BTSX01000006">
    <property type="protein sequence ID" value="GMT04262.1"/>
    <property type="molecule type" value="Genomic_DNA"/>
</dbReference>
<accession>A0AAV5UCL6</accession>
<proteinExistence type="inferred from homology"/>
<dbReference type="PANTHER" id="PTHR43903">
    <property type="entry name" value="NEUROLIGIN"/>
    <property type="match status" value="1"/>
</dbReference>
<keyword evidence="2" id="KW-0812">Transmembrane</keyword>
<feature type="transmembrane region" description="Helical" evidence="2">
    <location>
        <begin position="710"/>
        <end position="731"/>
    </location>
</feature>
<evidence type="ECO:0000259" key="3">
    <source>
        <dbReference type="Pfam" id="PF00135"/>
    </source>
</evidence>
<dbReference type="InterPro" id="IPR051093">
    <property type="entry name" value="Neuroligin/BSAL"/>
</dbReference>
<organism evidence="4 5">
    <name type="scientific">Pristionchus entomophagus</name>
    <dbReference type="NCBI Taxonomy" id="358040"/>
    <lineage>
        <taxon>Eukaryota</taxon>
        <taxon>Metazoa</taxon>
        <taxon>Ecdysozoa</taxon>
        <taxon>Nematoda</taxon>
        <taxon>Chromadorea</taxon>
        <taxon>Rhabditida</taxon>
        <taxon>Rhabditina</taxon>
        <taxon>Diplogasteromorpha</taxon>
        <taxon>Diplogasteroidea</taxon>
        <taxon>Neodiplogasteridae</taxon>
        <taxon>Pristionchus</taxon>
    </lineage>
</organism>
<feature type="non-terminal residue" evidence="4">
    <location>
        <position position="1"/>
    </location>
</feature>
<evidence type="ECO:0000256" key="2">
    <source>
        <dbReference type="SAM" id="Phobius"/>
    </source>
</evidence>
<feature type="domain" description="Carboxylesterase type B" evidence="3">
    <location>
        <begin position="152"/>
        <end position="679"/>
    </location>
</feature>
<dbReference type="SUPFAM" id="SSF53474">
    <property type="entry name" value="alpha/beta-Hydrolases"/>
    <property type="match status" value="1"/>
</dbReference>
<dbReference type="InterPro" id="IPR029058">
    <property type="entry name" value="AB_hydrolase_fold"/>
</dbReference>
<evidence type="ECO:0000256" key="1">
    <source>
        <dbReference type="ARBA" id="ARBA00005964"/>
    </source>
</evidence>
<dbReference type="Pfam" id="PF00135">
    <property type="entry name" value="COesterase"/>
    <property type="match status" value="1"/>
</dbReference>
<name>A0AAV5UCL6_9BILA</name>
<comment type="caution">
    <text evidence="4">The sequence shown here is derived from an EMBL/GenBank/DDBJ whole genome shotgun (WGS) entry which is preliminary data.</text>
</comment>
<evidence type="ECO:0000313" key="4">
    <source>
        <dbReference type="EMBL" id="GMT04262.1"/>
    </source>
</evidence>
<evidence type="ECO:0000313" key="5">
    <source>
        <dbReference type="Proteomes" id="UP001432027"/>
    </source>
</evidence>
<gene>
    <name evidence="4" type="ORF">PENTCL1PPCAC_26436</name>
</gene>
<sequence length="776" mass="87851">HDPANSHLPSYPPTLILCCMASKSRFSHLILVEGRCYIADSFPLSVSHSNEGIAMHSVLILSSFSLSLVICQLKEPTRSIDIWNPFGTTTTPDHRAQGVSANEVMVKLNLGDIVGKRVLLSNLPWTPDDDPLEQIPPFRDRLEPNPLPRNNNVTIFTFLGVPYAEPPTGERRFKPPQQLIHFPGPANTPYYAFSWGASCAQDVENKPSFTQRDLYPFVVNEDCLYLNIFTSSASRNSGPNKPVVVFFHGGNFQTGSANEWPGYGLASRGVVVVTLNYRLGAFGFMSLGDQNANFGLLDQRMALNWVKDYISSFGGDPQAVTIVGHDAGGVSVGLHMLSPLSKHLFRSASSMSGSEVSYHSLIGKPALAFNNTLKLGRYLGCTQSLPQNVWDCILTRSTDDIIRATESIPIEYNRYLFMPTIDGINVVANPLWQLNNIPTGGANYPSPVPYLTGMNAQDGTEVILEDRYLGEFNQFNNVDEEYMKSFALEYSFRHNYTMNKEAIAEAIISRYTYWPDRANTWMKRDKFIELTTDCFYTSPITLSAHLHSQAGSRTFFYVNNYNFSRDNDAMRFIPNWMAVCRECDLYLLFGYAFLDAELRPQLLKNASFTATDRNASQLFSTLYRRFAYNQNPNLLYDGSWPPFEPRGHWYLNFNYSQYDEMRAPGKIERDYRYEDVAFWNEYIPQLVNYMTTTFPPEEGENRRELITFQWIVGILTLVLIIFIVIAGTLAYKVCEGKQYQDGEVMKLVNTKSDLLSQSSTYSPRHINPPSSHLSSL</sequence>
<dbReference type="InterPro" id="IPR002018">
    <property type="entry name" value="CarbesteraseB"/>
</dbReference>
<keyword evidence="5" id="KW-1185">Reference proteome</keyword>
<protein>
    <recommendedName>
        <fullName evidence="3">Carboxylesterase type B domain-containing protein</fullName>
    </recommendedName>
</protein>
<dbReference type="Gene3D" id="3.40.50.1820">
    <property type="entry name" value="alpha/beta hydrolase"/>
    <property type="match status" value="1"/>
</dbReference>
<keyword evidence="2" id="KW-1133">Transmembrane helix</keyword>